<protein>
    <submittedName>
        <fullName evidence="2">Uncharacterized protein</fullName>
    </submittedName>
</protein>
<dbReference type="KEGG" id="crq:GCK72_007146"/>
<reference evidence="2" key="1">
    <citation type="submission" date="2007-07" db="EMBL/GenBank/DDBJ databases">
        <title>PCAP assembly of the Caenorhabditis remanei genome.</title>
        <authorList>
            <consortium name="The Caenorhabditis remanei Sequencing Consortium"/>
            <person name="Wilson R.K."/>
        </authorList>
    </citation>
    <scope>NUCLEOTIDE SEQUENCE [LARGE SCALE GENOMIC DNA]</scope>
    <source>
        <strain evidence="2">PB4641</strain>
    </source>
</reference>
<dbReference type="PANTHER" id="PTHR31847">
    <property type="entry name" value="PROTEIN CBG10327"/>
    <property type="match status" value="1"/>
</dbReference>
<keyword evidence="1" id="KW-0472">Membrane</keyword>
<evidence type="ECO:0000313" key="3">
    <source>
        <dbReference type="Proteomes" id="UP000008281"/>
    </source>
</evidence>
<dbReference type="EMBL" id="DS268482">
    <property type="protein sequence ID" value="EFP10070.1"/>
    <property type="molecule type" value="Genomic_DNA"/>
</dbReference>
<evidence type="ECO:0000256" key="1">
    <source>
        <dbReference type="SAM" id="Phobius"/>
    </source>
</evidence>
<accession>E3MVG9</accession>
<dbReference type="InParanoid" id="E3MVG9"/>
<feature type="transmembrane region" description="Helical" evidence="1">
    <location>
        <begin position="95"/>
        <end position="119"/>
    </location>
</feature>
<dbReference type="CTD" id="9826236"/>
<sequence>MLSLKLHRKTRQTPASFIRIRCLSHISVLLLAFCFIFNSLDSLFMKPGYIHSNIAISSFILLIYQPKSFLLHLGHSYDDFQLFHIKTARLSTIQWLLLFLFHTLLSVGCYGLFCIDANTLKKDGLIDNFHFIRYVCIAINLFSIPMTYQSLLAWSSDKLQFVGIHPETKVHWKGVMRKMEDGKWEVDQSPGDHDLCNV</sequence>
<keyword evidence="1" id="KW-1133">Transmembrane helix</keyword>
<dbReference type="PANTHER" id="PTHR31847:SF1">
    <property type="entry name" value="DUF1084 DOMAIN-CONTAINING PROTEIN-RELATED"/>
    <property type="match status" value="1"/>
</dbReference>
<dbReference type="RefSeq" id="XP_003099850.2">
    <property type="nucleotide sequence ID" value="XM_003099802.2"/>
</dbReference>
<feature type="transmembrane region" description="Helical" evidence="1">
    <location>
        <begin position="52"/>
        <end position="74"/>
    </location>
</feature>
<gene>
    <name evidence="2" type="ORF">CRE_24620</name>
</gene>
<feature type="transmembrane region" description="Helical" evidence="1">
    <location>
        <begin position="20"/>
        <end position="40"/>
    </location>
</feature>
<dbReference type="OrthoDB" id="5849631at2759"/>
<feature type="transmembrane region" description="Helical" evidence="1">
    <location>
        <begin position="131"/>
        <end position="148"/>
    </location>
</feature>
<keyword evidence="1" id="KW-0812">Transmembrane</keyword>
<dbReference type="FunCoup" id="E3MVG9">
    <property type="interactions" value="869"/>
</dbReference>
<dbReference type="GeneID" id="9826236"/>
<dbReference type="HOGENOM" id="CLU_092918_1_0_1"/>
<dbReference type="Proteomes" id="UP000008281">
    <property type="component" value="Unassembled WGS sequence"/>
</dbReference>
<keyword evidence="3" id="KW-1185">Reference proteome</keyword>
<dbReference type="eggNOG" id="ENOG502TJ76">
    <property type="taxonomic scope" value="Eukaryota"/>
</dbReference>
<dbReference type="AlphaFoldDB" id="E3MVG9"/>
<organism evidence="3">
    <name type="scientific">Caenorhabditis remanei</name>
    <name type="common">Caenorhabditis vulgaris</name>
    <dbReference type="NCBI Taxonomy" id="31234"/>
    <lineage>
        <taxon>Eukaryota</taxon>
        <taxon>Metazoa</taxon>
        <taxon>Ecdysozoa</taxon>
        <taxon>Nematoda</taxon>
        <taxon>Chromadorea</taxon>
        <taxon>Rhabditida</taxon>
        <taxon>Rhabditina</taxon>
        <taxon>Rhabditomorpha</taxon>
        <taxon>Rhabditoidea</taxon>
        <taxon>Rhabditidae</taxon>
        <taxon>Peloderinae</taxon>
        <taxon>Caenorhabditis</taxon>
    </lineage>
</organism>
<evidence type="ECO:0000313" key="2">
    <source>
        <dbReference type="EMBL" id="EFP10070.1"/>
    </source>
</evidence>
<name>E3MVG9_CAERE</name>
<proteinExistence type="predicted"/>